<feature type="coiled-coil region" evidence="1">
    <location>
        <begin position="107"/>
        <end position="161"/>
    </location>
</feature>
<gene>
    <name evidence="3" type="ORF">LCGC14_1393470</name>
</gene>
<proteinExistence type="predicted"/>
<reference evidence="3" key="1">
    <citation type="journal article" date="2015" name="Nature">
        <title>Complex archaea that bridge the gap between prokaryotes and eukaryotes.</title>
        <authorList>
            <person name="Spang A."/>
            <person name="Saw J.H."/>
            <person name="Jorgensen S.L."/>
            <person name="Zaremba-Niedzwiedzka K."/>
            <person name="Martijn J."/>
            <person name="Lind A.E."/>
            <person name="van Eijk R."/>
            <person name="Schleper C."/>
            <person name="Guy L."/>
            <person name="Ettema T.J."/>
        </authorList>
    </citation>
    <scope>NUCLEOTIDE SEQUENCE</scope>
</reference>
<keyword evidence="1" id="KW-0175">Coiled coil</keyword>
<feature type="region of interest" description="Disordered" evidence="2">
    <location>
        <begin position="48"/>
        <end position="70"/>
    </location>
</feature>
<dbReference type="EMBL" id="LAZR01009029">
    <property type="protein sequence ID" value="KKM75121.1"/>
    <property type="molecule type" value="Genomic_DNA"/>
</dbReference>
<accession>A0A0F9KK20</accession>
<evidence type="ECO:0000256" key="1">
    <source>
        <dbReference type="SAM" id="Coils"/>
    </source>
</evidence>
<name>A0A0F9KK20_9ZZZZ</name>
<evidence type="ECO:0000256" key="2">
    <source>
        <dbReference type="SAM" id="MobiDB-lite"/>
    </source>
</evidence>
<sequence>MSYMSDHHRTLTDGVGKCSVPIFGNNMPAGFCDRKAYGEQPSTGPHYAPGLACPSHGGPPLNQITPPNAMTDPTAIDLKAYRYHEGVMRAAHEDHGNSYAGLAAGFIHNLITEIEVLRERLGKMEDKAGPFHERYRWKERAETAEAHATELTTVLEQVQQRCLFEEDLGAIGVTTEPHIDEKLFSDICTALATLPAQALERHKALEDCVVVLRCYTKNEIGDVILQCLEKLDALTPENGA</sequence>
<organism evidence="3">
    <name type="scientific">marine sediment metagenome</name>
    <dbReference type="NCBI Taxonomy" id="412755"/>
    <lineage>
        <taxon>unclassified sequences</taxon>
        <taxon>metagenomes</taxon>
        <taxon>ecological metagenomes</taxon>
    </lineage>
</organism>
<comment type="caution">
    <text evidence="3">The sequence shown here is derived from an EMBL/GenBank/DDBJ whole genome shotgun (WGS) entry which is preliminary data.</text>
</comment>
<dbReference type="AlphaFoldDB" id="A0A0F9KK20"/>
<evidence type="ECO:0000313" key="3">
    <source>
        <dbReference type="EMBL" id="KKM75121.1"/>
    </source>
</evidence>
<protein>
    <submittedName>
        <fullName evidence="3">Uncharacterized protein</fullName>
    </submittedName>
</protein>